<dbReference type="PANTHER" id="PTHR12573:SF4">
    <property type="entry name" value="AT09986P-RELATED"/>
    <property type="match status" value="1"/>
</dbReference>
<dbReference type="EMBL" id="CACVKT020001354">
    <property type="protein sequence ID" value="CAC5367180.1"/>
    <property type="molecule type" value="Genomic_DNA"/>
</dbReference>
<dbReference type="Pfam" id="PF07647">
    <property type="entry name" value="SAM_2"/>
    <property type="match status" value="1"/>
</dbReference>
<dbReference type="Proteomes" id="UP000507470">
    <property type="component" value="Unassembled WGS sequence"/>
</dbReference>
<proteinExistence type="predicted"/>
<feature type="coiled-coil region" evidence="1">
    <location>
        <begin position="14"/>
        <end position="55"/>
    </location>
</feature>
<reference evidence="3 4" key="1">
    <citation type="submission" date="2020-06" db="EMBL/GenBank/DDBJ databases">
        <authorList>
            <person name="Li R."/>
            <person name="Bekaert M."/>
        </authorList>
    </citation>
    <scope>NUCLEOTIDE SEQUENCE [LARGE SCALE GENOMIC DNA]</scope>
    <source>
        <strain evidence="4">wild</strain>
    </source>
</reference>
<organism evidence="3 4">
    <name type="scientific">Mytilus coruscus</name>
    <name type="common">Sea mussel</name>
    <dbReference type="NCBI Taxonomy" id="42192"/>
    <lineage>
        <taxon>Eukaryota</taxon>
        <taxon>Metazoa</taxon>
        <taxon>Spiralia</taxon>
        <taxon>Lophotrochozoa</taxon>
        <taxon>Mollusca</taxon>
        <taxon>Bivalvia</taxon>
        <taxon>Autobranchia</taxon>
        <taxon>Pteriomorphia</taxon>
        <taxon>Mytilida</taxon>
        <taxon>Mytiloidea</taxon>
        <taxon>Mytilidae</taxon>
        <taxon>Mytilinae</taxon>
        <taxon>Mytilus</taxon>
    </lineage>
</organism>
<sequence length="532" mass="61544">METNYSKPPSVKVLKQMSITRQDLEKSSERLADNLSRLQQDNAEQKQVIEERLSEVQKEQITAEQLLQSDWSNITEDQSNKSNSGTIKKGLRREPTIVRQLRQWTTSDVIRWLEKEGLHKFILTFQRHHVKGEDLAEIRLPFLDNYDHISVSDKELLLSHVYELLRLESEEQDNLEQFTSPLDREKYMAARQISKEGRRSPVIFLPSHNSTPSTSPSSVVSSPLAKLRKCSDPTVMSEPSAGFRQRKVKTLEKPPRKKKQVTSRCTLFELLGNQERQEVKCVCIQKYGSLFGLTLHTDSTGNLMVVKCEDSIASLLGCRVLELNGYLASQLVDEIFLQSVMNDSQELYLVVSQEHINMSEEDKWEKLKHVLTEMKDKDHEDIVCSLSDDDLDDLKEKFTMQEELVKAKEEIDDLKQQVAELSEQLSLQTKVMGDMKEQRDNALRDNVRKRFKRHVSGETEYYKMTMESLNVESATKEQVTDSLKEIVKEASRQKFYLDRLISVVIEESPWILDQVDAQFDDNSLVNQSEEFC</sequence>
<dbReference type="Gene3D" id="1.10.150.50">
    <property type="entry name" value="Transcription Factor, Ets-1"/>
    <property type="match status" value="1"/>
</dbReference>
<feature type="domain" description="SAM" evidence="2">
    <location>
        <begin position="104"/>
        <end position="167"/>
    </location>
</feature>
<evidence type="ECO:0000256" key="1">
    <source>
        <dbReference type="SAM" id="Coils"/>
    </source>
</evidence>
<evidence type="ECO:0000313" key="4">
    <source>
        <dbReference type="Proteomes" id="UP000507470"/>
    </source>
</evidence>
<dbReference type="InterPro" id="IPR013761">
    <property type="entry name" value="SAM/pointed_sf"/>
</dbReference>
<dbReference type="AlphaFoldDB" id="A0A6J8AFG2"/>
<gene>
    <name evidence="3" type="ORF">MCOR_7196</name>
</gene>
<accession>A0A6J8AFG2</accession>
<feature type="coiled-coil region" evidence="1">
    <location>
        <begin position="391"/>
        <end position="431"/>
    </location>
</feature>
<evidence type="ECO:0000259" key="2">
    <source>
        <dbReference type="PROSITE" id="PS50105"/>
    </source>
</evidence>
<dbReference type="InterPro" id="IPR001660">
    <property type="entry name" value="SAM"/>
</dbReference>
<dbReference type="OrthoDB" id="449487at2759"/>
<keyword evidence="1" id="KW-0175">Coiled coil</keyword>
<dbReference type="SUPFAM" id="SSF47769">
    <property type="entry name" value="SAM/Pointed domain"/>
    <property type="match status" value="1"/>
</dbReference>
<dbReference type="PANTHER" id="PTHR12573">
    <property type="entry name" value="AT09986P-RELATED"/>
    <property type="match status" value="1"/>
</dbReference>
<protein>
    <recommendedName>
        <fullName evidence="2">SAM domain-containing protein</fullName>
    </recommendedName>
</protein>
<name>A0A6J8AFG2_MYTCO</name>
<keyword evidence="4" id="KW-1185">Reference proteome</keyword>
<evidence type="ECO:0000313" key="3">
    <source>
        <dbReference type="EMBL" id="CAC5367180.1"/>
    </source>
</evidence>
<dbReference type="PROSITE" id="PS50105">
    <property type="entry name" value="SAM_DOMAIN"/>
    <property type="match status" value="1"/>
</dbReference>